<dbReference type="Gene3D" id="3.90.70.80">
    <property type="match status" value="1"/>
</dbReference>
<dbReference type="CDD" id="cd22747">
    <property type="entry name" value="OTU_OTUD1"/>
    <property type="match status" value="1"/>
</dbReference>
<feature type="compositionally biased region" description="Pro residues" evidence="9">
    <location>
        <begin position="1"/>
        <end position="12"/>
    </location>
</feature>
<feature type="compositionally biased region" description="Low complexity" evidence="9">
    <location>
        <begin position="204"/>
        <end position="213"/>
    </location>
</feature>
<dbReference type="AlphaFoldDB" id="A0A4U1F2B5"/>
<dbReference type="InterPro" id="IPR003323">
    <property type="entry name" value="OTU_dom"/>
</dbReference>
<evidence type="ECO:0000256" key="4">
    <source>
        <dbReference type="ARBA" id="ARBA00022786"/>
    </source>
</evidence>
<feature type="compositionally biased region" description="Low complexity" evidence="9">
    <location>
        <begin position="409"/>
        <end position="426"/>
    </location>
</feature>
<dbReference type="PROSITE" id="PS50802">
    <property type="entry name" value="OTU"/>
    <property type="match status" value="1"/>
</dbReference>
<evidence type="ECO:0000256" key="6">
    <source>
        <dbReference type="ARBA" id="ARBA00022807"/>
    </source>
</evidence>
<reference evidence="12" key="1">
    <citation type="journal article" date="2019" name="IScience">
        <title>Narwhal Genome Reveals Long-Term Low Genetic Diversity despite Current Large Abundance Size.</title>
        <authorList>
            <person name="Westbury M.V."/>
            <person name="Petersen B."/>
            <person name="Garde E."/>
            <person name="Heide-Jorgensen M.P."/>
            <person name="Lorenzen E.D."/>
        </authorList>
    </citation>
    <scope>NUCLEOTIDE SEQUENCE [LARGE SCALE GENOMIC DNA]</scope>
</reference>
<dbReference type="InterPro" id="IPR047834">
    <property type="entry name" value="OTUD1_OTU"/>
</dbReference>
<evidence type="ECO:0000313" key="11">
    <source>
        <dbReference type="EMBL" id="TKC42716.1"/>
    </source>
</evidence>
<dbReference type="EMBL" id="RWIC01000531">
    <property type="protein sequence ID" value="TKC42716.1"/>
    <property type="molecule type" value="Genomic_DNA"/>
</dbReference>
<keyword evidence="4" id="KW-0833">Ubl conjugation pathway</keyword>
<dbReference type="PANTHER" id="PTHR12419:SF101">
    <property type="entry name" value="OTU DOMAIN-CONTAINING PROTEIN 1"/>
    <property type="match status" value="1"/>
</dbReference>
<dbReference type="Pfam" id="PF02338">
    <property type="entry name" value="OTU"/>
    <property type="match status" value="1"/>
</dbReference>
<feature type="region of interest" description="Disordered" evidence="9">
    <location>
        <begin position="349"/>
        <end position="429"/>
    </location>
</feature>
<keyword evidence="6" id="KW-0788">Thiol protease</keyword>
<comment type="caution">
    <text evidence="11">The sequence shown here is derived from an EMBL/GenBank/DDBJ whole genome shotgun (WGS) entry which is preliminary data.</text>
</comment>
<dbReference type="EC" id="3.4.19.12" evidence="2"/>
<sequence length="629" mass="67029">PPQEVPIPPRPLQQPRKARRLKLRLRWGSGKDPLDRTERSEPRLPARAPAPRATPMTSPNRAGRAGGAGRTRAVEWGDATSRAFQRGHVTRPRGLSEPRAAPSRWDALQQGGRLPPRVPSGRRGPEQLQRAHASRVCGPSAPAGLYSSVCTHYPAGGPGPTAAAPAPPAAAAAAAAAAAQFKVSLQPPGPAGGAPEPDTGECQPAAAAEPREAAAAPAAKMPAFSSCFEMVSGAAAPASAAAAGPPGGSCKPPLPPHYTSTAQITVRALGADRLLLRGPDPGAAAPAAPRGRCLLLAPPSGAPVPPRRGSSAWLLEELLRPDGPEPAGVDAAREGPERNFRLSEHRQALAAAKHRGPAPPPESPEAGPGPWAEERPAERSLRGWDRAGDRVHPPPSADEARRPDPEAEAPPARSGEAVPGGAAEAAIVSRSDPKDEKLALYLAEVERQDKYLRQRNKYRFHIIPDGNCLYRAVSKAVYGDQSLHRELREQTVHYIADHLDHFSPLIEGDVGEFIIAAAQDGAWAGYPELLAMGQMLNVNIHLTTGGRLESPTVSTMIHYLGPEDSLRPSIWLSWLSNGHYDAVFDHSYPNPEYDTWCRQTQVQRKRDEELAKSMAISLSKMYIEQNACS</sequence>
<comment type="catalytic activity">
    <reaction evidence="1">
        <text>Thiol-dependent hydrolysis of ester, thioester, amide, peptide and isopeptide bonds formed by the C-terminal Gly of ubiquitin (a 76-residue protein attached to proteins as an intracellular targeting signal).</text>
        <dbReference type="EC" id="3.4.19.12"/>
    </reaction>
</comment>
<feature type="domain" description="OTU" evidence="10">
    <location>
        <begin position="457"/>
        <end position="586"/>
    </location>
</feature>
<name>A0A4U1F2B5_MONMO</name>
<evidence type="ECO:0000256" key="2">
    <source>
        <dbReference type="ARBA" id="ARBA00012759"/>
    </source>
</evidence>
<dbReference type="InterPro" id="IPR050704">
    <property type="entry name" value="Peptidase_C85-like"/>
</dbReference>
<evidence type="ECO:0000313" key="12">
    <source>
        <dbReference type="Proteomes" id="UP000308365"/>
    </source>
</evidence>
<feature type="compositionally biased region" description="Basic and acidic residues" evidence="9">
    <location>
        <begin position="372"/>
        <end position="405"/>
    </location>
</feature>
<feature type="compositionally biased region" description="Basic residues" evidence="9">
    <location>
        <begin position="16"/>
        <end position="25"/>
    </location>
</feature>
<keyword evidence="5" id="KW-0378">Hydrolase</keyword>
<accession>A0A4U1F2B5</accession>
<evidence type="ECO:0000256" key="7">
    <source>
        <dbReference type="ARBA" id="ARBA00057633"/>
    </source>
</evidence>
<protein>
    <recommendedName>
        <fullName evidence="8">OTU domain-containing protein 1</fullName>
        <ecNumber evidence="2">3.4.19.12</ecNumber>
    </recommendedName>
</protein>
<gene>
    <name evidence="11" type="ORF">EI555_002824</name>
</gene>
<feature type="non-terminal residue" evidence="11">
    <location>
        <position position="1"/>
    </location>
</feature>
<feature type="region of interest" description="Disordered" evidence="9">
    <location>
        <begin position="1"/>
        <end position="127"/>
    </location>
</feature>
<dbReference type="GO" id="GO:0004843">
    <property type="term" value="F:cysteine-type deubiquitinase activity"/>
    <property type="evidence" value="ECO:0007669"/>
    <property type="project" value="UniProtKB-EC"/>
</dbReference>
<keyword evidence="3" id="KW-0645">Protease</keyword>
<evidence type="ECO:0000256" key="8">
    <source>
        <dbReference type="ARBA" id="ARBA00074858"/>
    </source>
</evidence>
<dbReference type="FunFam" id="3.90.70.80:FF:000010">
    <property type="entry name" value="OTU domain-containing protein 1"/>
    <property type="match status" value="1"/>
</dbReference>
<comment type="function">
    <text evidence="7">Deubiquitinating enzyme that specifically hydrolyzes 'Lys-63'-linked polyubiquitin to monoubiquitin. Required for the stability and translation of a subset mRNAs with a high abundance of rare codons by mediating deubiquitination of 40S ribosomal protein RPS10/eS10, thereby antagonizing ZNF598-mediated 40S ubiquitination. The abundance of rare codons in mRNAs can limit the translation rate and can lead to ribosome collisions that trigger activation of ribosome quality control (RQC) pathway by ZNF598. OTUD1-mediated deubiquitination prevents activation of the RQC and subsequent dissociation of ribosomes and stimulates formation of polysomes and translation.</text>
</comment>
<dbReference type="PANTHER" id="PTHR12419">
    <property type="entry name" value="OTU DOMAIN CONTAINING PROTEIN"/>
    <property type="match status" value="1"/>
</dbReference>
<dbReference type="GO" id="GO:0070536">
    <property type="term" value="P:protein K63-linked deubiquitination"/>
    <property type="evidence" value="ECO:0007669"/>
    <property type="project" value="TreeGrafter"/>
</dbReference>
<dbReference type="InterPro" id="IPR038765">
    <property type="entry name" value="Papain-like_cys_pep_sf"/>
</dbReference>
<evidence type="ECO:0000256" key="1">
    <source>
        <dbReference type="ARBA" id="ARBA00000707"/>
    </source>
</evidence>
<dbReference type="SUPFAM" id="SSF54001">
    <property type="entry name" value="Cysteine proteinases"/>
    <property type="match status" value="1"/>
</dbReference>
<feature type="compositionally biased region" description="Basic and acidic residues" evidence="9">
    <location>
        <begin position="32"/>
        <end position="44"/>
    </location>
</feature>
<dbReference type="GO" id="GO:0006508">
    <property type="term" value="P:proteolysis"/>
    <property type="evidence" value="ECO:0007669"/>
    <property type="project" value="UniProtKB-KW"/>
</dbReference>
<evidence type="ECO:0000259" key="10">
    <source>
        <dbReference type="PROSITE" id="PS50802"/>
    </source>
</evidence>
<dbReference type="Proteomes" id="UP000308365">
    <property type="component" value="Unassembled WGS sequence"/>
</dbReference>
<evidence type="ECO:0000256" key="5">
    <source>
        <dbReference type="ARBA" id="ARBA00022801"/>
    </source>
</evidence>
<proteinExistence type="predicted"/>
<evidence type="ECO:0000256" key="3">
    <source>
        <dbReference type="ARBA" id="ARBA00022670"/>
    </source>
</evidence>
<organism evidence="11 12">
    <name type="scientific">Monodon monoceros</name>
    <name type="common">Narwhal</name>
    <name type="synonym">Ceratodon monodon</name>
    <dbReference type="NCBI Taxonomy" id="40151"/>
    <lineage>
        <taxon>Eukaryota</taxon>
        <taxon>Metazoa</taxon>
        <taxon>Chordata</taxon>
        <taxon>Craniata</taxon>
        <taxon>Vertebrata</taxon>
        <taxon>Euteleostomi</taxon>
        <taxon>Mammalia</taxon>
        <taxon>Eutheria</taxon>
        <taxon>Laurasiatheria</taxon>
        <taxon>Artiodactyla</taxon>
        <taxon>Whippomorpha</taxon>
        <taxon>Cetacea</taxon>
        <taxon>Odontoceti</taxon>
        <taxon>Monodontidae</taxon>
        <taxon>Monodon</taxon>
    </lineage>
</organism>
<evidence type="ECO:0000256" key="9">
    <source>
        <dbReference type="SAM" id="MobiDB-lite"/>
    </source>
</evidence>
<feature type="compositionally biased region" description="Low complexity" evidence="9">
    <location>
        <begin position="45"/>
        <end position="63"/>
    </location>
</feature>
<feature type="region of interest" description="Disordered" evidence="9">
    <location>
        <begin position="186"/>
        <end position="213"/>
    </location>
</feature>